<organism evidence="6">
    <name type="scientific">Acididesulfobacillus acetoxydans</name>
    <dbReference type="NCBI Taxonomy" id="1561005"/>
    <lineage>
        <taxon>Bacteria</taxon>
        <taxon>Bacillati</taxon>
        <taxon>Bacillota</taxon>
        <taxon>Clostridia</taxon>
        <taxon>Eubacteriales</taxon>
        <taxon>Peptococcaceae</taxon>
        <taxon>Acididesulfobacillus</taxon>
    </lineage>
</organism>
<feature type="DNA-binding region" description="H-T-H motif" evidence="4">
    <location>
        <begin position="32"/>
        <end position="51"/>
    </location>
</feature>
<dbReference type="EMBL" id="CDGJ01000081">
    <property type="protein sequence ID" value="CEJ08383.1"/>
    <property type="molecule type" value="Genomic_DNA"/>
</dbReference>
<dbReference type="GO" id="GO:0000976">
    <property type="term" value="F:transcription cis-regulatory region binding"/>
    <property type="evidence" value="ECO:0007669"/>
    <property type="project" value="TreeGrafter"/>
</dbReference>
<sequence length="187" mass="20963">MGIRERQKEKRREEILAAGLDLFIRKGYAATKINDIAERVGMSTGLLFHYFESKEKLYEALIVLGISVPMSVMAPTEREPLEFFRVTAEQIFHYIRTEPFVAKMFVLMSQAFYNEAAPPSIKELLMGFDIYTPTTLLIQKGQANGTIRQGNSHALAIAYWCAIQGIAEQMALNPDVPCPKATGSLIS</sequence>
<dbReference type="InterPro" id="IPR009057">
    <property type="entry name" value="Homeodomain-like_sf"/>
</dbReference>
<reference evidence="7" key="1">
    <citation type="submission" date="2014-11" db="EMBL/GenBank/DDBJ databases">
        <authorList>
            <person name="Hornung B.V."/>
        </authorList>
    </citation>
    <scope>NUCLEOTIDE SEQUENCE</scope>
    <source>
        <strain evidence="7">INE</strain>
    </source>
</reference>
<gene>
    <name evidence="7" type="ORF">DEACI_2859</name>
    <name evidence="6" type="ORF">DEACI_3056</name>
</gene>
<dbReference type="KEGG" id="aacx:DEACI_3056"/>
<reference evidence="6" key="2">
    <citation type="submission" date="2020-01" db="EMBL/GenBank/DDBJ databases">
        <authorList>
            <person name="Hornung B."/>
        </authorList>
    </citation>
    <scope>NUCLEOTIDE SEQUENCE</scope>
    <source>
        <strain evidence="6">PacBioINE</strain>
    </source>
</reference>
<evidence type="ECO:0000256" key="1">
    <source>
        <dbReference type="ARBA" id="ARBA00023015"/>
    </source>
</evidence>
<name>A0A8S0WH22_9FIRM</name>
<protein>
    <submittedName>
        <fullName evidence="6">Bacterial regulatory proteins, tetR family</fullName>
    </submittedName>
    <submittedName>
        <fullName evidence="7">Transcriptional regulator</fullName>
    </submittedName>
</protein>
<dbReference type="SUPFAM" id="SSF48498">
    <property type="entry name" value="Tetracyclin repressor-like, C-terminal domain"/>
    <property type="match status" value="1"/>
</dbReference>
<evidence type="ECO:0000256" key="2">
    <source>
        <dbReference type="ARBA" id="ARBA00023125"/>
    </source>
</evidence>
<dbReference type="PANTHER" id="PTHR30055:SF234">
    <property type="entry name" value="HTH-TYPE TRANSCRIPTIONAL REGULATOR BETI"/>
    <property type="match status" value="1"/>
</dbReference>
<dbReference type="SUPFAM" id="SSF46689">
    <property type="entry name" value="Homeodomain-like"/>
    <property type="match status" value="1"/>
</dbReference>
<dbReference type="PRINTS" id="PR00455">
    <property type="entry name" value="HTHTETR"/>
</dbReference>
<proteinExistence type="predicted"/>
<evidence type="ECO:0000313" key="6">
    <source>
        <dbReference type="EMBL" id="CAA7602382.1"/>
    </source>
</evidence>
<dbReference type="GO" id="GO:0003700">
    <property type="term" value="F:DNA-binding transcription factor activity"/>
    <property type="evidence" value="ECO:0007669"/>
    <property type="project" value="TreeGrafter"/>
</dbReference>
<dbReference type="InterPro" id="IPR050109">
    <property type="entry name" value="HTH-type_TetR-like_transc_reg"/>
</dbReference>
<keyword evidence="2 4" id="KW-0238">DNA-binding</keyword>
<evidence type="ECO:0000256" key="3">
    <source>
        <dbReference type="ARBA" id="ARBA00023163"/>
    </source>
</evidence>
<dbReference type="Gene3D" id="1.10.357.10">
    <property type="entry name" value="Tetracycline Repressor, domain 2"/>
    <property type="match status" value="1"/>
</dbReference>
<dbReference type="Proteomes" id="UP000836597">
    <property type="component" value="Chromosome"/>
</dbReference>
<dbReference type="RefSeq" id="WP_240985757.1">
    <property type="nucleotide sequence ID" value="NZ_CDGJ01000081.1"/>
</dbReference>
<accession>A0A8S0WH22</accession>
<dbReference type="AlphaFoldDB" id="A0A8S0WH22"/>
<dbReference type="EMBL" id="LR746496">
    <property type="protein sequence ID" value="CAA7602382.1"/>
    <property type="molecule type" value="Genomic_DNA"/>
</dbReference>
<evidence type="ECO:0000313" key="7">
    <source>
        <dbReference type="EMBL" id="CEJ08383.1"/>
    </source>
</evidence>
<keyword evidence="3" id="KW-0804">Transcription</keyword>
<dbReference type="InterPro" id="IPR001647">
    <property type="entry name" value="HTH_TetR"/>
</dbReference>
<evidence type="ECO:0000259" key="5">
    <source>
        <dbReference type="PROSITE" id="PS50977"/>
    </source>
</evidence>
<evidence type="ECO:0000256" key="4">
    <source>
        <dbReference type="PROSITE-ProRule" id="PRU00335"/>
    </source>
</evidence>
<dbReference type="Proteomes" id="UP001071230">
    <property type="component" value="Unassembled WGS sequence"/>
</dbReference>
<evidence type="ECO:0000313" key="8">
    <source>
        <dbReference type="Proteomes" id="UP001071230"/>
    </source>
</evidence>
<dbReference type="PROSITE" id="PS50977">
    <property type="entry name" value="HTH_TETR_2"/>
    <property type="match status" value="1"/>
</dbReference>
<feature type="domain" description="HTH tetR-type" evidence="5">
    <location>
        <begin position="9"/>
        <end position="69"/>
    </location>
</feature>
<keyword evidence="1" id="KW-0805">Transcription regulation</keyword>
<dbReference type="Pfam" id="PF00440">
    <property type="entry name" value="TetR_N"/>
    <property type="match status" value="1"/>
</dbReference>
<dbReference type="InterPro" id="IPR036271">
    <property type="entry name" value="Tet_transcr_reg_TetR-rel_C_sf"/>
</dbReference>
<keyword evidence="8" id="KW-1185">Reference proteome</keyword>
<dbReference type="PANTHER" id="PTHR30055">
    <property type="entry name" value="HTH-TYPE TRANSCRIPTIONAL REGULATOR RUTR"/>
    <property type="match status" value="1"/>
</dbReference>